<dbReference type="OrthoDB" id="9804157at2"/>
<keyword evidence="4" id="KW-1185">Reference proteome</keyword>
<dbReference type="EMBL" id="SJPX01000005">
    <property type="protein sequence ID" value="TWU48024.1"/>
    <property type="molecule type" value="Genomic_DNA"/>
</dbReference>
<evidence type="ECO:0000259" key="2">
    <source>
        <dbReference type="Pfam" id="PF01592"/>
    </source>
</evidence>
<dbReference type="RefSeq" id="WP_146536450.1">
    <property type="nucleotide sequence ID" value="NZ_SJPX01000005.1"/>
</dbReference>
<organism evidence="3 4">
    <name type="scientific">Rubripirellula reticaptiva</name>
    <dbReference type="NCBI Taxonomy" id="2528013"/>
    <lineage>
        <taxon>Bacteria</taxon>
        <taxon>Pseudomonadati</taxon>
        <taxon>Planctomycetota</taxon>
        <taxon>Planctomycetia</taxon>
        <taxon>Pirellulales</taxon>
        <taxon>Pirellulaceae</taxon>
        <taxon>Rubripirellula</taxon>
    </lineage>
</organism>
<feature type="domain" description="NIF system FeS cluster assembly NifU N-terminal" evidence="2">
    <location>
        <begin position="7"/>
        <end position="122"/>
    </location>
</feature>
<gene>
    <name evidence="3" type="primary">nifU</name>
    <name evidence="3" type="ORF">Poly59_48680</name>
</gene>
<dbReference type="CDD" id="cd06664">
    <property type="entry name" value="IscU_like"/>
    <property type="match status" value="1"/>
</dbReference>
<dbReference type="InterPro" id="IPR002871">
    <property type="entry name" value="NIF_FeS_clus_asmbl_NifU_N"/>
</dbReference>
<accession>A0A5C6EHR6</accession>
<evidence type="ECO:0000313" key="3">
    <source>
        <dbReference type="EMBL" id="TWU48024.1"/>
    </source>
</evidence>
<dbReference type="GO" id="GO:0016226">
    <property type="term" value="P:iron-sulfur cluster assembly"/>
    <property type="evidence" value="ECO:0007669"/>
    <property type="project" value="InterPro"/>
</dbReference>
<sequence>MSEQDIYEEHVLDHYEDPYHRGEFDNATHAHDGKNPLCGDVIHIDLKLSDDGRIEEAWFSGAGCVISQASASMLIEKIEGKTLEEVNQFSATDMLELFGPKLTPNRQKCCLLSWRVLQTAVHSPVGSASEETNGEEGDDDGNANFGGPSLSEES</sequence>
<proteinExistence type="predicted"/>
<dbReference type="Gene3D" id="3.90.1010.10">
    <property type="match status" value="1"/>
</dbReference>
<dbReference type="Proteomes" id="UP000317977">
    <property type="component" value="Unassembled WGS sequence"/>
</dbReference>
<dbReference type="NCBIfam" id="TIGR01994">
    <property type="entry name" value="SUF_scaf_2"/>
    <property type="match status" value="1"/>
</dbReference>
<evidence type="ECO:0000313" key="4">
    <source>
        <dbReference type="Proteomes" id="UP000317977"/>
    </source>
</evidence>
<name>A0A5C6EHR6_9BACT</name>
<evidence type="ECO:0000256" key="1">
    <source>
        <dbReference type="SAM" id="MobiDB-lite"/>
    </source>
</evidence>
<feature type="compositionally biased region" description="Acidic residues" evidence="1">
    <location>
        <begin position="132"/>
        <end position="141"/>
    </location>
</feature>
<dbReference type="GO" id="GO:0005506">
    <property type="term" value="F:iron ion binding"/>
    <property type="evidence" value="ECO:0007669"/>
    <property type="project" value="InterPro"/>
</dbReference>
<protein>
    <submittedName>
        <fullName evidence="3">NifU-like protein</fullName>
    </submittedName>
</protein>
<dbReference type="AlphaFoldDB" id="A0A5C6EHR6"/>
<feature type="region of interest" description="Disordered" evidence="1">
    <location>
        <begin position="123"/>
        <end position="154"/>
    </location>
</feature>
<reference evidence="3 4" key="1">
    <citation type="submission" date="2019-02" db="EMBL/GenBank/DDBJ databases">
        <title>Deep-cultivation of Planctomycetes and their phenomic and genomic characterization uncovers novel biology.</title>
        <authorList>
            <person name="Wiegand S."/>
            <person name="Jogler M."/>
            <person name="Boedeker C."/>
            <person name="Pinto D."/>
            <person name="Vollmers J."/>
            <person name="Rivas-Marin E."/>
            <person name="Kohn T."/>
            <person name="Peeters S.H."/>
            <person name="Heuer A."/>
            <person name="Rast P."/>
            <person name="Oberbeckmann S."/>
            <person name="Bunk B."/>
            <person name="Jeske O."/>
            <person name="Meyerdierks A."/>
            <person name="Storesund J.E."/>
            <person name="Kallscheuer N."/>
            <person name="Luecker S."/>
            <person name="Lage O.M."/>
            <person name="Pohl T."/>
            <person name="Merkel B.J."/>
            <person name="Hornburger P."/>
            <person name="Mueller R.-W."/>
            <person name="Bruemmer F."/>
            <person name="Labrenz M."/>
            <person name="Spormann A.M."/>
            <person name="Op Den Camp H."/>
            <person name="Overmann J."/>
            <person name="Amann R."/>
            <person name="Jetten M.S.M."/>
            <person name="Mascher T."/>
            <person name="Medema M.H."/>
            <person name="Devos D.P."/>
            <person name="Kaster A.-K."/>
            <person name="Ovreas L."/>
            <person name="Rohde M."/>
            <person name="Galperin M.Y."/>
            <person name="Jogler C."/>
        </authorList>
    </citation>
    <scope>NUCLEOTIDE SEQUENCE [LARGE SCALE GENOMIC DNA]</scope>
    <source>
        <strain evidence="3 4">Poly59</strain>
    </source>
</reference>
<dbReference type="Pfam" id="PF01592">
    <property type="entry name" value="NifU_N"/>
    <property type="match status" value="1"/>
</dbReference>
<dbReference type="GO" id="GO:0051536">
    <property type="term" value="F:iron-sulfur cluster binding"/>
    <property type="evidence" value="ECO:0007669"/>
    <property type="project" value="InterPro"/>
</dbReference>
<dbReference type="PANTHER" id="PTHR10093">
    <property type="entry name" value="IRON-SULFUR CLUSTER ASSEMBLY ENZYME NIFU HOMOLOG"/>
    <property type="match status" value="1"/>
</dbReference>
<comment type="caution">
    <text evidence="3">The sequence shown here is derived from an EMBL/GenBank/DDBJ whole genome shotgun (WGS) entry which is preliminary data.</text>
</comment>
<dbReference type="SUPFAM" id="SSF82649">
    <property type="entry name" value="SufE/NifU"/>
    <property type="match status" value="1"/>
</dbReference>